<dbReference type="InterPro" id="IPR004254">
    <property type="entry name" value="AdipoR/HlyIII-related"/>
</dbReference>
<dbReference type="Pfam" id="PF03006">
    <property type="entry name" value="HlyIII"/>
    <property type="match status" value="1"/>
</dbReference>
<keyword evidence="8" id="KW-1185">Reference proteome</keyword>
<dbReference type="Proteomes" id="UP000001492">
    <property type="component" value="Chromosome 1"/>
</dbReference>
<evidence type="ECO:0000256" key="4">
    <source>
        <dbReference type="ARBA" id="ARBA00023136"/>
    </source>
</evidence>
<feature type="binding site" evidence="5">
    <location>
        <position position="216"/>
    </location>
    <ligand>
        <name>Zn(2+)</name>
        <dbReference type="ChEBI" id="CHEBI:29105"/>
    </ligand>
</feature>
<evidence type="ECO:0000256" key="5">
    <source>
        <dbReference type="PIRSR" id="PIRSR604254-1"/>
    </source>
</evidence>
<gene>
    <name evidence="7" type="ordered locus">Astex_0630</name>
</gene>
<sequence>MLCNRVLIDPDQPSRDPLLMNISLPPSPHYPTRWARHADLIVHVTGLAFALFGGGVALGLAVTQGLLGMVAAVIIYAVGMIAMLAFSTAYNFASPRFQPFLRRLDHAGIFLMIAASYTPFTTQALSGPWAWGMTAGVWTLAGLGILGKLFLPGVGKGVWVALYLILGWLVVIALKPMIADVPPAAMILLATGGLVYSVGAIFYMMKRLKFRRAIWHGHVITGAVLHWCAVLVGVVLVGH</sequence>
<feature type="transmembrane region" description="Helical" evidence="6">
    <location>
        <begin position="128"/>
        <end position="151"/>
    </location>
</feature>
<proteinExistence type="predicted"/>
<feature type="transmembrane region" description="Helical" evidence="6">
    <location>
        <begin position="40"/>
        <end position="60"/>
    </location>
</feature>
<feature type="transmembrane region" description="Helical" evidence="6">
    <location>
        <begin position="104"/>
        <end position="122"/>
    </location>
</feature>
<keyword evidence="5" id="KW-0479">Metal-binding</keyword>
<feature type="transmembrane region" description="Helical" evidence="6">
    <location>
        <begin position="184"/>
        <end position="205"/>
    </location>
</feature>
<reference evidence="8" key="1">
    <citation type="submission" date="2010-12" db="EMBL/GenBank/DDBJ databases">
        <title>Complete sequence of chromosome 1 of Asticcacaulis excentricus CB 48.</title>
        <authorList>
            <consortium name="US DOE Joint Genome Institute"/>
            <person name="Lucas S."/>
            <person name="Copeland A."/>
            <person name="Lapidus A."/>
            <person name="Cheng J.-F."/>
            <person name="Bruce D."/>
            <person name="Goodwin L."/>
            <person name="Pitluck S."/>
            <person name="Teshima H."/>
            <person name="Davenport K."/>
            <person name="Detter J.C."/>
            <person name="Han C."/>
            <person name="Tapia R."/>
            <person name="Land M."/>
            <person name="Hauser L."/>
            <person name="Jeffries C."/>
            <person name="Kyrpides N."/>
            <person name="Ivanova N."/>
            <person name="Ovchinnikova G."/>
            <person name="Brun Y.V."/>
            <person name="Woyke T."/>
        </authorList>
    </citation>
    <scope>NUCLEOTIDE SEQUENCE [LARGE SCALE GENOMIC DNA]</scope>
    <source>
        <strain evidence="8">ATCC 15261 / DSM 4724 / KCTC 12464 / NCIMB 9791 / VKM B-1370 / CB 48</strain>
    </source>
</reference>
<dbReference type="HOGENOM" id="CLU_051078_1_2_5"/>
<evidence type="ECO:0000313" key="7">
    <source>
        <dbReference type="EMBL" id="ADU12317.1"/>
    </source>
</evidence>
<dbReference type="STRING" id="573065.Astex_0630"/>
<evidence type="ECO:0000256" key="6">
    <source>
        <dbReference type="SAM" id="Phobius"/>
    </source>
</evidence>
<feature type="transmembrane region" description="Helical" evidence="6">
    <location>
        <begin position="66"/>
        <end position="92"/>
    </location>
</feature>
<name>E8RRC6_ASTEC</name>
<dbReference type="PANTHER" id="PTHR20855">
    <property type="entry name" value="ADIPOR/PROGESTIN RECEPTOR-RELATED"/>
    <property type="match status" value="1"/>
</dbReference>
<dbReference type="EMBL" id="CP002395">
    <property type="protein sequence ID" value="ADU12317.1"/>
    <property type="molecule type" value="Genomic_DNA"/>
</dbReference>
<keyword evidence="5" id="KW-0862">Zinc</keyword>
<dbReference type="KEGG" id="aex:Astex_0630"/>
<feature type="transmembrane region" description="Helical" evidence="6">
    <location>
        <begin position="217"/>
        <end position="237"/>
    </location>
</feature>
<dbReference type="PANTHER" id="PTHR20855:SF3">
    <property type="entry name" value="LD03007P"/>
    <property type="match status" value="1"/>
</dbReference>
<dbReference type="eggNOG" id="COG1272">
    <property type="taxonomic scope" value="Bacteria"/>
</dbReference>
<dbReference type="GO" id="GO:0016020">
    <property type="term" value="C:membrane"/>
    <property type="evidence" value="ECO:0007669"/>
    <property type="project" value="UniProtKB-SubCell"/>
</dbReference>
<comment type="subcellular location">
    <subcellularLocation>
        <location evidence="1">Membrane</location>
        <topology evidence="1">Multi-pass membrane protein</topology>
    </subcellularLocation>
</comment>
<accession>E8RRC6</accession>
<protein>
    <submittedName>
        <fullName evidence="7">Hly-III family protein</fullName>
    </submittedName>
</protein>
<keyword evidence="3 6" id="KW-1133">Transmembrane helix</keyword>
<keyword evidence="2 6" id="KW-0812">Transmembrane</keyword>
<keyword evidence="4 6" id="KW-0472">Membrane</keyword>
<organism evidence="7 8">
    <name type="scientific">Asticcacaulis excentricus (strain ATCC 15261 / DSM 4724 / KCTC 12464 / NCIMB 9791 / VKM B-1370 / CB 48)</name>
    <dbReference type="NCBI Taxonomy" id="573065"/>
    <lineage>
        <taxon>Bacteria</taxon>
        <taxon>Pseudomonadati</taxon>
        <taxon>Pseudomonadota</taxon>
        <taxon>Alphaproteobacteria</taxon>
        <taxon>Caulobacterales</taxon>
        <taxon>Caulobacteraceae</taxon>
        <taxon>Asticcacaulis</taxon>
    </lineage>
</organism>
<evidence type="ECO:0000313" key="8">
    <source>
        <dbReference type="Proteomes" id="UP000001492"/>
    </source>
</evidence>
<dbReference type="GO" id="GO:0046872">
    <property type="term" value="F:metal ion binding"/>
    <property type="evidence" value="ECO:0007669"/>
    <property type="project" value="UniProtKB-KW"/>
</dbReference>
<evidence type="ECO:0000256" key="2">
    <source>
        <dbReference type="ARBA" id="ARBA00022692"/>
    </source>
</evidence>
<feature type="transmembrane region" description="Helical" evidence="6">
    <location>
        <begin position="158"/>
        <end position="178"/>
    </location>
</feature>
<evidence type="ECO:0000256" key="3">
    <source>
        <dbReference type="ARBA" id="ARBA00022989"/>
    </source>
</evidence>
<evidence type="ECO:0000256" key="1">
    <source>
        <dbReference type="ARBA" id="ARBA00004141"/>
    </source>
</evidence>
<dbReference type="AlphaFoldDB" id="E8RRC6"/>